<dbReference type="STRING" id="909613.UO65_0449"/>
<dbReference type="EMBL" id="AYXG01000019">
    <property type="protein sequence ID" value="EWC64218.1"/>
    <property type="molecule type" value="Genomic_DNA"/>
</dbReference>
<dbReference type="InterPro" id="IPR019051">
    <property type="entry name" value="Trp_biosyn_TM_oprn/chp"/>
</dbReference>
<sequence>MVGLLVLSAAGLWGSSYLTWSTSIGTVPGTGAATSADVPVSAALPSVVPLAVLALAGVAGVLALGPVPRRVAGALLAAAGLVPVWQAVAGTGGAVPARLAVAVAGLVMAAAGGVLLIRGARLPRMGARYAAPGAAKESARTDDDLWQALSEGEDPTAGR</sequence>
<feature type="transmembrane region" description="Helical" evidence="2">
    <location>
        <begin position="95"/>
        <end position="117"/>
    </location>
</feature>
<dbReference type="Pfam" id="PF09534">
    <property type="entry name" value="Trp_oprn_chp"/>
    <property type="match status" value="1"/>
</dbReference>
<keyword evidence="2" id="KW-0812">Transmembrane</keyword>
<keyword evidence="2" id="KW-1133">Transmembrane helix</keyword>
<dbReference type="AlphaFoldDB" id="W7IV27"/>
<dbReference type="Proteomes" id="UP000019277">
    <property type="component" value="Unassembled WGS sequence"/>
</dbReference>
<proteinExistence type="predicted"/>
<evidence type="ECO:0000256" key="1">
    <source>
        <dbReference type="SAM" id="MobiDB-lite"/>
    </source>
</evidence>
<evidence type="ECO:0000256" key="2">
    <source>
        <dbReference type="SAM" id="Phobius"/>
    </source>
</evidence>
<reference evidence="3 4" key="1">
    <citation type="journal article" date="2014" name="Genome Announc.">
        <title>Draft Genome Sequence of the Antitrypanosomally Active Sponge-Associated Bacterium Actinokineospora sp. Strain EG49.</title>
        <authorList>
            <person name="Harjes J."/>
            <person name="Ryu T."/>
            <person name="Abdelmohsen U.R."/>
            <person name="Moitinho-Silva L."/>
            <person name="Horn H."/>
            <person name="Ravasi T."/>
            <person name="Hentschel U."/>
        </authorList>
    </citation>
    <scope>NUCLEOTIDE SEQUENCE [LARGE SCALE GENOMIC DNA]</scope>
    <source>
        <strain evidence="3 4">EG49</strain>
    </source>
</reference>
<keyword evidence="4" id="KW-1185">Reference proteome</keyword>
<evidence type="ECO:0000313" key="4">
    <source>
        <dbReference type="Proteomes" id="UP000019277"/>
    </source>
</evidence>
<protein>
    <submittedName>
        <fullName evidence="3">Tryptophan-associated membrane protein</fullName>
    </submittedName>
</protein>
<feature type="transmembrane region" description="Helical" evidence="2">
    <location>
        <begin position="71"/>
        <end position="89"/>
    </location>
</feature>
<dbReference type="eggNOG" id="ENOG5033GIP">
    <property type="taxonomic scope" value="Bacteria"/>
</dbReference>
<feature type="region of interest" description="Disordered" evidence="1">
    <location>
        <begin position="132"/>
        <end position="159"/>
    </location>
</feature>
<gene>
    <name evidence="3" type="ORF">UO65_0449</name>
</gene>
<accession>W7IV27</accession>
<organism evidence="3 4">
    <name type="scientific">Actinokineospora spheciospongiae</name>
    <dbReference type="NCBI Taxonomy" id="909613"/>
    <lineage>
        <taxon>Bacteria</taxon>
        <taxon>Bacillati</taxon>
        <taxon>Actinomycetota</taxon>
        <taxon>Actinomycetes</taxon>
        <taxon>Pseudonocardiales</taxon>
        <taxon>Pseudonocardiaceae</taxon>
        <taxon>Actinokineospora</taxon>
    </lineage>
</organism>
<feature type="transmembrane region" description="Helical" evidence="2">
    <location>
        <begin position="42"/>
        <end position="64"/>
    </location>
</feature>
<evidence type="ECO:0000313" key="3">
    <source>
        <dbReference type="EMBL" id="EWC64218.1"/>
    </source>
</evidence>
<comment type="caution">
    <text evidence="3">The sequence shown here is derived from an EMBL/GenBank/DDBJ whole genome shotgun (WGS) entry which is preliminary data.</text>
</comment>
<name>W7IV27_9PSEU</name>
<keyword evidence="2" id="KW-0472">Membrane</keyword>